<dbReference type="OrthoDB" id="9761899at2"/>
<organism evidence="1 2">
    <name type="scientific">Kolteria novifilia</name>
    <dbReference type="NCBI Taxonomy" id="2527975"/>
    <lineage>
        <taxon>Bacteria</taxon>
        <taxon>Pseudomonadati</taxon>
        <taxon>Planctomycetota</taxon>
        <taxon>Planctomycetia</taxon>
        <taxon>Kolteriales</taxon>
        <taxon>Kolteriaceae</taxon>
        <taxon>Kolteria</taxon>
    </lineage>
</organism>
<dbReference type="KEGG" id="knv:Pan216_51010"/>
<reference evidence="1 2" key="1">
    <citation type="submission" date="2019-02" db="EMBL/GenBank/DDBJ databases">
        <title>Deep-cultivation of Planctomycetes and their phenomic and genomic characterization uncovers novel biology.</title>
        <authorList>
            <person name="Wiegand S."/>
            <person name="Jogler M."/>
            <person name="Boedeker C."/>
            <person name="Pinto D."/>
            <person name="Vollmers J."/>
            <person name="Rivas-Marin E."/>
            <person name="Kohn T."/>
            <person name="Peeters S.H."/>
            <person name="Heuer A."/>
            <person name="Rast P."/>
            <person name="Oberbeckmann S."/>
            <person name="Bunk B."/>
            <person name="Jeske O."/>
            <person name="Meyerdierks A."/>
            <person name="Storesund J.E."/>
            <person name="Kallscheuer N."/>
            <person name="Luecker S."/>
            <person name="Lage O.M."/>
            <person name="Pohl T."/>
            <person name="Merkel B.J."/>
            <person name="Hornburger P."/>
            <person name="Mueller R.-W."/>
            <person name="Bruemmer F."/>
            <person name="Labrenz M."/>
            <person name="Spormann A.M."/>
            <person name="Op den Camp H."/>
            <person name="Overmann J."/>
            <person name="Amann R."/>
            <person name="Jetten M.S.M."/>
            <person name="Mascher T."/>
            <person name="Medema M.H."/>
            <person name="Devos D.P."/>
            <person name="Kaster A.-K."/>
            <person name="Ovreas L."/>
            <person name="Rohde M."/>
            <person name="Galperin M.Y."/>
            <person name="Jogler C."/>
        </authorList>
    </citation>
    <scope>NUCLEOTIDE SEQUENCE [LARGE SCALE GENOMIC DNA]</scope>
    <source>
        <strain evidence="1 2">Pan216</strain>
    </source>
</reference>
<proteinExistence type="predicted"/>
<sequence length="132" mass="14954">MSSDEAREHQRAKAEKLGIPVIKRHIMLCCDQKVPECCDRERSLVAWEYLKGRLKELKLSEQGGIFRTKANCLRICEGGPIAVVYPEGTWYADCDPPVLERIIQEHLVGGLPVREYEIMSRPLDCPSDQADG</sequence>
<protein>
    <submittedName>
        <fullName evidence="1">Ferredoxin, 2Fe-2S</fullName>
    </submittedName>
</protein>
<dbReference type="EMBL" id="CP036279">
    <property type="protein sequence ID" value="QDU64212.1"/>
    <property type="molecule type" value="Genomic_DNA"/>
</dbReference>
<dbReference type="AlphaFoldDB" id="A0A518BB52"/>
<dbReference type="SUPFAM" id="SSF52833">
    <property type="entry name" value="Thioredoxin-like"/>
    <property type="match status" value="1"/>
</dbReference>
<evidence type="ECO:0000313" key="1">
    <source>
        <dbReference type="EMBL" id="QDU64212.1"/>
    </source>
</evidence>
<dbReference type="Proteomes" id="UP000317093">
    <property type="component" value="Chromosome"/>
</dbReference>
<gene>
    <name evidence="1" type="ORF">Pan216_51010</name>
</gene>
<dbReference type="CDD" id="cd02980">
    <property type="entry name" value="TRX_Fd_family"/>
    <property type="match status" value="1"/>
</dbReference>
<name>A0A518BB52_9BACT</name>
<accession>A0A518BB52</accession>
<keyword evidence="2" id="KW-1185">Reference proteome</keyword>
<evidence type="ECO:0000313" key="2">
    <source>
        <dbReference type="Proteomes" id="UP000317093"/>
    </source>
</evidence>
<dbReference type="Gene3D" id="3.40.30.10">
    <property type="entry name" value="Glutaredoxin"/>
    <property type="match status" value="1"/>
</dbReference>
<dbReference type="InterPro" id="IPR036249">
    <property type="entry name" value="Thioredoxin-like_sf"/>
</dbReference>